<protein>
    <submittedName>
        <fullName evidence="1">Uncharacterized protein</fullName>
    </submittedName>
</protein>
<dbReference type="EMBL" id="GGEC01017113">
    <property type="protein sequence ID" value="MBW97596.1"/>
    <property type="molecule type" value="Transcribed_RNA"/>
</dbReference>
<dbReference type="AlphaFoldDB" id="A0A2P2JVU5"/>
<organism evidence="1">
    <name type="scientific">Rhizophora mucronata</name>
    <name type="common">Asiatic mangrove</name>
    <dbReference type="NCBI Taxonomy" id="61149"/>
    <lineage>
        <taxon>Eukaryota</taxon>
        <taxon>Viridiplantae</taxon>
        <taxon>Streptophyta</taxon>
        <taxon>Embryophyta</taxon>
        <taxon>Tracheophyta</taxon>
        <taxon>Spermatophyta</taxon>
        <taxon>Magnoliopsida</taxon>
        <taxon>eudicotyledons</taxon>
        <taxon>Gunneridae</taxon>
        <taxon>Pentapetalae</taxon>
        <taxon>rosids</taxon>
        <taxon>fabids</taxon>
        <taxon>Malpighiales</taxon>
        <taxon>Rhizophoraceae</taxon>
        <taxon>Rhizophora</taxon>
    </lineage>
</organism>
<proteinExistence type="predicted"/>
<evidence type="ECO:0000313" key="1">
    <source>
        <dbReference type="EMBL" id="MBW97596.1"/>
    </source>
</evidence>
<accession>A0A2P2JVU5</accession>
<reference evidence="1" key="1">
    <citation type="submission" date="2018-02" db="EMBL/GenBank/DDBJ databases">
        <title>Rhizophora mucronata_Transcriptome.</title>
        <authorList>
            <person name="Meera S.P."/>
            <person name="Sreeshan A."/>
            <person name="Augustine A."/>
        </authorList>
    </citation>
    <scope>NUCLEOTIDE SEQUENCE</scope>
    <source>
        <tissue evidence="1">Leaf</tissue>
    </source>
</reference>
<sequence length="66" mass="7742">MRKKKILKKRKVEKQASKVKMKFDRSFCFKGEKQPGIQIDTDTNPKTKLIFLTTFPSPVFPVKSRI</sequence>
<name>A0A2P2JVU5_RHIMU</name>